<reference evidence="9" key="1">
    <citation type="journal article" date="2021" name="PeerJ">
        <title>Extensive microbial diversity within the chicken gut microbiome revealed by metagenomics and culture.</title>
        <authorList>
            <person name="Gilroy R."/>
            <person name="Ravi A."/>
            <person name="Getino M."/>
            <person name="Pursley I."/>
            <person name="Horton D.L."/>
            <person name="Alikhan N.F."/>
            <person name="Baker D."/>
            <person name="Gharbi K."/>
            <person name="Hall N."/>
            <person name="Watson M."/>
            <person name="Adriaenssens E.M."/>
            <person name="Foster-Nyarko E."/>
            <person name="Jarju S."/>
            <person name="Secka A."/>
            <person name="Antonio M."/>
            <person name="Oren A."/>
            <person name="Chaudhuri R.R."/>
            <person name="La Ragione R."/>
            <person name="Hildebrand F."/>
            <person name="Pallen M.J."/>
        </authorList>
    </citation>
    <scope>NUCLEOTIDE SEQUENCE</scope>
    <source>
        <strain evidence="9">ChiHjej10B9-743</strain>
    </source>
</reference>
<keyword evidence="5" id="KW-0808">Transferase</keyword>
<evidence type="ECO:0000256" key="3">
    <source>
        <dbReference type="ARBA" id="ARBA00022490"/>
    </source>
</evidence>
<evidence type="ECO:0000256" key="7">
    <source>
        <dbReference type="ARBA" id="ARBA00022777"/>
    </source>
</evidence>
<proteinExistence type="predicted"/>
<keyword evidence="7" id="KW-0418">Kinase</keyword>
<keyword evidence="2" id="KW-0813">Transport</keyword>
<reference evidence="9" key="2">
    <citation type="submission" date="2021-04" db="EMBL/GenBank/DDBJ databases">
        <authorList>
            <person name="Gilroy R."/>
        </authorList>
    </citation>
    <scope>NUCLEOTIDE SEQUENCE</scope>
    <source>
        <strain evidence="9">ChiHjej10B9-743</strain>
    </source>
</reference>
<dbReference type="Proteomes" id="UP000824133">
    <property type="component" value="Unassembled WGS sequence"/>
</dbReference>
<evidence type="ECO:0000256" key="5">
    <source>
        <dbReference type="ARBA" id="ARBA00022679"/>
    </source>
</evidence>
<comment type="subcellular location">
    <subcellularLocation>
        <location evidence="1">Cytoplasm</location>
    </subcellularLocation>
</comment>
<feature type="domain" description="PTS EIIA type-4" evidence="8">
    <location>
        <begin position="1"/>
        <end position="128"/>
    </location>
</feature>
<dbReference type="GO" id="GO:0016301">
    <property type="term" value="F:kinase activity"/>
    <property type="evidence" value="ECO:0007669"/>
    <property type="project" value="UniProtKB-KW"/>
</dbReference>
<dbReference type="EMBL" id="DXCP01000030">
    <property type="protein sequence ID" value="HIY79548.1"/>
    <property type="molecule type" value="Genomic_DNA"/>
</dbReference>
<dbReference type="AlphaFoldDB" id="A0A9D1ZB43"/>
<evidence type="ECO:0000313" key="10">
    <source>
        <dbReference type="Proteomes" id="UP000824133"/>
    </source>
</evidence>
<dbReference type="CDD" id="cd00006">
    <property type="entry name" value="PTS_IIA_man"/>
    <property type="match status" value="1"/>
</dbReference>
<evidence type="ECO:0000259" key="8">
    <source>
        <dbReference type="PROSITE" id="PS51096"/>
    </source>
</evidence>
<organism evidence="9 10">
    <name type="scientific">Candidatus Olsenella excrementavium</name>
    <dbReference type="NCBI Taxonomy" id="2838709"/>
    <lineage>
        <taxon>Bacteria</taxon>
        <taxon>Bacillati</taxon>
        <taxon>Actinomycetota</taxon>
        <taxon>Coriobacteriia</taxon>
        <taxon>Coriobacteriales</taxon>
        <taxon>Atopobiaceae</taxon>
        <taxon>Olsenella</taxon>
    </lineage>
</organism>
<evidence type="ECO:0000256" key="6">
    <source>
        <dbReference type="ARBA" id="ARBA00022683"/>
    </source>
</evidence>
<comment type="caution">
    <text evidence="9">The sequence shown here is derived from an EMBL/GenBank/DDBJ whole genome shotgun (WGS) entry which is preliminary data.</text>
</comment>
<dbReference type="PROSITE" id="PS51096">
    <property type="entry name" value="PTS_EIIA_TYPE_4"/>
    <property type="match status" value="1"/>
</dbReference>
<dbReference type="InterPro" id="IPR004701">
    <property type="entry name" value="PTS_EIIA_man-typ"/>
</dbReference>
<dbReference type="InterPro" id="IPR033887">
    <property type="entry name" value="PTS_IIA_man"/>
</dbReference>
<dbReference type="Pfam" id="PF03610">
    <property type="entry name" value="EIIA-man"/>
    <property type="match status" value="1"/>
</dbReference>
<protein>
    <recommendedName>
        <fullName evidence="8">PTS EIIA type-4 domain-containing protein</fullName>
    </recommendedName>
</protein>
<dbReference type="Gene3D" id="3.40.50.510">
    <property type="entry name" value="Phosphotransferase system, mannose-type IIA component"/>
    <property type="match status" value="1"/>
</dbReference>
<dbReference type="GO" id="GO:0005737">
    <property type="term" value="C:cytoplasm"/>
    <property type="evidence" value="ECO:0007669"/>
    <property type="project" value="UniProtKB-SubCell"/>
</dbReference>
<sequence length="133" mass="13797">MFNVLLATHGDLGRALLSTAGIVYGDVGEGVDAVGFVPGESPDALLAQIRERICASPAQGGCLVLCDIVGGSPFLMAAQAYRERPEGRPVAVVSGLNLGMLLEVLAVRDASDLDEARETALAAAHHSIRDLSE</sequence>
<keyword evidence="4" id="KW-0762">Sugar transport</keyword>
<keyword evidence="3" id="KW-0963">Cytoplasm</keyword>
<dbReference type="GO" id="GO:0009401">
    <property type="term" value="P:phosphoenolpyruvate-dependent sugar phosphotransferase system"/>
    <property type="evidence" value="ECO:0007669"/>
    <property type="project" value="UniProtKB-KW"/>
</dbReference>
<gene>
    <name evidence="9" type="ORF">IAA42_03835</name>
</gene>
<evidence type="ECO:0000256" key="4">
    <source>
        <dbReference type="ARBA" id="ARBA00022597"/>
    </source>
</evidence>
<dbReference type="SUPFAM" id="SSF53062">
    <property type="entry name" value="PTS system fructose IIA component-like"/>
    <property type="match status" value="1"/>
</dbReference>
<accession>A0A9D1ZB43</accession>
<evidence type="ECO:0000256" key="2">
    <source>
        <dbReference type="ARBA" id="ARBA00022448"/>
    </source>
</evidence>
<name>A0A9D1ZB43_9ACTN</name>
<keyword evidence="6" id="KW-0598">Phosphotransferase system</keyword>
<evidence type="ECO:0000313" key="9">
    <source>
        <dbReference type="EMBL" id="HIY79548.1"/>
    </source>
</evidence>
<evidence type="ECO:0000256" key="1">
    <source>
        <dbReference type="ARBA" id="ARBA00004496"/>
    </source>
</evidence>
<dbReference type="GO" id="GO:0016020">
    <property type="term" value="C:membrane"/>
    <property type="evidence" value="ECO:0007669"/>
    <property type="project" value="InterPro"/>
</dbReference>
<dbReference type="InterPro" id="IPR051471">
    <property type="entry name" value="Bacterial_PTS_sugar_comp"/>
</dbReference>
<dbReference type="PANTHER" id="PTHR33799:SF1">
    <property type="entry name" value="PTS SYSTEM MANNOSE-SPECIFIC EIIAB COMPONENT-RELATED"/>
    <property type="match status" value="1"/>
</dbReference>
<dbReference type="PANTHER" id="PTHR33799">
    <property type="entry name" value="PTS PERMEASE-RELATED-RELATED"/>
    <property type="match status" value="1"/>
</dbReference>
<dbReference type="InterPro" id="IPR036662">
    <property type="entry name" value="PTS_EIIA_man-typ_sf"/>
</dbReference>